<keyword evidence="3 11" id="KW-0436">Ligase</keyword>
<comment type="caution">
    <text evidence="11">The sequence shown here is derived from an EMBL/GenBank/DDBJ whole genome shotgun (WGS) entry which is preliminary data.</text>
</comment>
<evidence type="ECO:0000256" key="7">
    <source>
        <dbReference type="ARBA" id="ARBA00023134"/>
    </source>
</evidence>
<evidence type="ECO:0000256" key="6">
    <source>
        <dbReference type="ARBA" id="ARBA00022800"/>
    </source>
</evidence>
<gene>
    <name evidence="11" type="ORF">CPA56_07975</name>
</gene>
<name>A0ABR5ZUC8_9PROT</name>
<reference evidence="11 12" key="1">
    <citation type="submission" date="2017-10" db="EMBL/GenBank/DDBJ databases">
        <authorList>
            <person name="Jakob F."/>
        </authorList>
    </citation>
    <scope>NUCLEOTIDE SEQUENCE [LARGE SCALE GENOMIC DNA]</scope>
    <source>
        <strain evidence="11 12">TMW 2.1889</strain>
    </source>
</reference>
<dbReference type="Pfam" id="PF01139">
    <property type="entry name" value="RtcB"/>
    <property type="match status" value="1"/>
</dbReference>
<organism evidence="11 12">
    <name type="scientific">Bombella mellum</name>
    <dbReference type="NCBI Taxonomy" id="2039288"/>
    <lineage>
        <taxon>Bacteria</taxon>
        <taxon>Pseudomonadati</taxon>
        <taxon>Pseudomonadota</taxon>
        <taxon>Alphaproteobacteria</taxon>
        <taxon>Acetobacterales</taxon>
        <taxon>Acetobacteraceae</taxon>
        <taxon>Bombella</taxon>
    </lineage>
</organism>
<evidence type="ECO:0000256" key="5">
    <source>
        <dbReference type="ARBA" id="ARBA00022741"/>
    </source>
</evidence>
<keyword evidence="5" id="KW-0547">Nucleotide-binding</keyword>
<dbReference type="Gene3D" id="3.90.1860.10">
    <property type="entry name" value="tRNA-splicing ligase RtcB"/>
    <property type="match status" value="1"/>
</dbReference>
<keyword evidence="8" id="KW-0464">Manganese</keyword>
<comment type="cofactor">
    <cofactor evidence="1">
        <name>Mn(2+)</name>
        <dbReference type="ChEBI" id="CHEBI:29035"/>
    </cofactor>
</comment>
<keyword evidence="4" id="KW-0479">Metal-binding</keyword>
<dbReference type="SUPFAM" id="SSF103365">
    <property type="entry name" value="Hypothetical protein PH1602"/>
    <property type="match status" value="1"/>
</dbReference>
<evidence type="ECO:0000256" key="10">
    <source>
        <dbReference type="SAM" id="MobiDB-lite"/>
    </source>
</evidence>
<comment type="catalytic activity">
    <reaction evidence="9">
        <text>a 3'-end 3'-phospho-ribonucleotide-RNA + a 5'-end dephospho-ribonucleoside-RNA + GTP = a ribonucleotidyl-ribonucleotide-RNA + GMP + diphosphate</text>
        <dbReference type="Rhea" id="RHEA:68076"/>
        <dbReference type="Rhea" id="RHEA-COMP:10463"/>
        <dbReference type="Rhea" id="RHEA-COMP:13936"/>
        <dbReference type="Rhea" id="RHEA-COMP:17355"/>
        <dbReference type="ChEBI" id="CHEBI:33019"/>
        <dbReference type="ChEBI" id="CHEBI:37565"/>
        <dbReference type="ChEBI" id="CHEBI:58115"/>
        <dbReference type="ChEBI" id="CHEBI:83062"/>
        <dbReference type="ChEBI" id="CHEBI:138284"/>
        <dbReference type="ChEBI" id="CHEBI:173118"/>
        <dbReference type="EC" id="6.5.1.8"/>
    </reaction>
</comment>
<feature type="region of interest" description="Disordered" evidence="10">
    <location>
        <begin position="453"/>
        <end position="475"/>
    </location>
</feature>
<evidence type="ECO:0000256" key="2">
    <source>
        <dbReference type="ARBA" id="ARBA00012726"/>
    </source>
</evidence>
<keyword evidence="12" id="KW-1185">Reference proteome</keyword>
<evidence type="ECO:0000313" key="12">
    <source>
        <dbReference type="Proteomes" id="UP000765338"/>
    </source>
</evidence>
<evidence type="ECO:0000256" key="3">
    <source>
        <dbReference type="ARBA" id="ARBA00022598"/>
    </source>
</evidence>
<dbReference type="EC" id="6.5.1.8" evidence="2"/>
<dbReference type="InterPro" id="IPR052915">
    <property type="entry name" value="RtcB-like"/>
</dbReference>
<accession>A0ABR5ZUC8</accession>
<evidence type="ECO:0000256" key="9">
    <source>
        <dbReference type="ARBA" id="ARBA00047746"/>
    </source>
</evidence>
<sequence length="475" mass="52433">MFMTEVITNRDLVEAGIPGGSYLPSLTALGNRLLSEHSREEVLRQVRDVYEAEHTVARLPLQDDVPELKINLEADNEMEQANLEACIATMTEAARTPTVRGVAILPDACPSGPKGTITVGGVMATENAIHPGMHSADICCSMMATNLGPVDPALVMDTAFGHVRFGPLARNTSDRLTPDPQLLRSFANNPFMRAEKILHNAKVQLGTQGDGNHFYFVGVSEKTGDTYVVSHHGSRGVGSHLYKLGMKEAMKYTQCRSPETLPVNSWIEADSQVGQDYWEALQLARLWTRFNHSAVHDLIARDLGVDVRDRFWNEHNFVFRRHGLYYHAKGATPAWEDFSDDHDRLGRTIIPLNMGQPVLIVKGSDSPGALGFSPHGAGRNMTRKAHKATLQGRSLEAVFAEETAHIDARFQSGRIDTSELPSAYKKAEAVVDQIERMALAQVVDRIVPHGSIMAGESDAPWKQRRQARDRLSDEG</sequence>
<keyword evidence="6" id="KW-0692">RNA repair</keyword>
<dbReference type="GO" id="GO:0016874">
    <property type="term" value="F:ligase activity"/>
    <property type="evidence" value="ECO:0007669"/>
    <property type="project" value="UniProtKB-KW"/>
</dbReference>
<dbReference type="InterPro" id="IPR036025">
    <property type="entry name" value="RtcB-like_sf"/>
</dbReference>
<feature type="compositionally biased region" description="Basic and acidic residues" evidence="10">
    <location>
        <begin position="466"/>
        <end position="475"/>
    </location>
</feature>
<evidence type="ECO:0000256" key="8">
    <source>
        <dbReference type="ARBA" id="ARBA00023211"/>
    </source>
</evidence>
<dbReference type="Proteomes" id="UP000765338">
    <property type="component" value="Unassembled WGS sequence"/>
</dbReference>
<evidence type="ECO:0000256" key="1">
    <source>
        <dbReference type="ARBA" id="ARBA00001936"/>
    </source>
</evidence>
<evidence type="ECO:0000313" key="11">
    <source>
        <dbReference type="EMBL" id="MBA5727912.1"/>
    </source>
</evidence>
<dbReference type="InterPro" id="IPR001233">
    <property type="entry name" value="RtcB"/>
</dbReference>
<proteinExistence type="predicted"/>
<dbReference type="PANTHER" id="PTHR43749:SF2">
    <property type="entry name" value="RNA-SPLICING LIGASE RTCB"/>
    <property type="match status" value="1"/>
</dbReference>
<evidence type="ECO:0000256" key="4">
    <source>
        <dbReference type="ARBA" id="ARBA00022723"/>
    </source>
</evidence>
<dbReference type="EMBL" id="PDLY01000005">
    <property type="protein sequence ID" value="MBA5727912.1"/>
    <property type="molecule type" value="Genomic_DNA"/>
</dbReference>
<dbReference type="PANTHER" id="PTHR43749">
    <property type="entry name" value="RNA-SPLICING LIGASE RTCB"/>
    <property type="match status" value="1"/>
</dbReference>
<keyword evidence="7" id="KW-0342">GTP-binding</keyword>
<protein>
    <recommendedName>
        <fullName evidence="2">3'-phosphate/5'-hydroxy nucleic acid ligase</fullName>
        <ecNumber evidence="2">6.5.1.8</ecNumber>
    </recommendedName>
</protein>